<dbReference type="GO" id="GO:0006412">
    <property type="term" value="P:translation"/>
    <property type="evidence" value="ECO:0007669"/>
    <property type="project" value="InterPro"/>
</dbReference>
<feature type="compositionally biased region" description="Basic residues" evidence="4">
    <location>
        <begin position="145"/>
        <end position="157"/>
    </location>
</feature>
<feature type="domain" description="Ribosomal eL28/Mak16" evidence="5">
    <location>
        <begin position="6"/>
        <end position="115"/>
    </location>
</feature>
<protein>
    <submittedName>
        <fullName evidence="6">60S ribosomal protein L28</fullName>
    </submittedName>
</protein>
<evidence type="ECO:0000256" key="3">
    <source>
        <dbReference type="ARBA" id="ARBA00023274"/>
    </source>
</evidence>
<dbReference type="PANTHER" id="PTHR10544">
    <property type="entry name" value="60S RIBOSOMAL PROTEIN L28"/>
    <property type="match status" value="1"/>
</dbReference>
<dbReference type="EMBL" id="DF196769">
    <property type="protein sequence ID" value="GAC71496.1"/>
    <property type="molecule type" value="Genomic_DNA"/>
</dbReference>
<evidence type="ECO:0000313" key="7">
    <source>
        <dbReference type="Proteomes" id="UP000011976"/>
    </source>
</evidence>
<keyword evidence="3" id="KW-0687">Ribonucleoprotein</keyword>
<evidence type="ECO:0000256" key="1">
    <source>
        <dbReference type="ARBA" id="ARBA00007926"/>
    </source>
</evidence>
<dbReference type="InterPro" id="IPR002672">
    <property type="entry name" value="Ribosomal_eL28"/>
</dbReference>
<dbReference type="GO" id="GO:1990904">
    <property type="term" value="C:ribonucleoprotein complex"/>
    <property type="evidence" value="ECO:0007669"/>
    <property type="project" value="UniProtKB-KW"/>
</dbReference>
<keyword evidence="2 6" id="KW-0689">Ribosomal protein</keyword>
<dbReference type="AlphaFoldDB" id="M9LJJ7"/>
<proteinExistence type="inferred from homology"/>
<evidence type="ECO:0000313" key="6">
    <source>
        <dbReference type="EMBL" id="GAC71496.1"/>
    </source>
</evidence>
<dbReference type="OrthoDB" id="338850at2759"/>
<accession>M9LJJ7</accession>
<dbReference type="Proteomes" id="UP000011976">
    <property type="component" value="Unassembled WGS sequence"/>
</dbReference>
<dbReference type="Pfam" id="PF01778">
    <property type="entry name" value="Ribosomal_L28e"/>
    <property type="match status" value="1"/>
</dbReference>
<organism evidence="6 7">
    <name type="scientific">Pseudozyma antarctica (strain T-34)</name>
    <name type="common">Yeast</name>
    <name type="synonym">Candida antarctica</name>
    <dbReference type="NCBI Taxonomy" id="1151754"/>
    <lineage>
        <taxon>Eukaryota</taxon>
        <taxon>Fungi</taxon>
        <taxon>Dikarya</taxon>
        <taxon>Basidiomycota</taxon>
        <taxon>Ustilaginomycotina</taxon>
        <taxon>Ustilaginomycetes</taxon>
        <taxon>Ustilaginales</taxon>
        <taxon>Ustilaginaceae</taxon>
        <taxon>Moesziomyces</taxon>
    </lineage>
</organism>
<name>M9LJJ7_PSEA3</name>
<comment type="similarity">
    <text evidence="1">Belongs to the eukaryotic ribosomal protein eL28 family.</text>
</comment>
<evidence type="ECO:0000256" key="2">
    <source>
        <dbReference type="ARBA" id="ARBA00022980"/>
    </source>
</evidence>
<dbReference type="Gene3D" id="3.30.390.110">
    <property type="match status" value="1"/>
</dbReference>
<dbReference type="STRING" id="1151754.M9LJJ7"/>
<dbReference type="GO" id="GO:0003735">
    <property type="term" value="F:structural constituent of ribosome"/>
    <property type="evidence" value="ECO:0007669"/>
    <property type="project" value="InterPro"/>
</dbReference>
<dbReference type="InterPro" id="IPR029004">
    <property type="entry name" value="Ribosomal_eL28/Mak16"/>
</dbReference>
<reference evidence="7" key="1">
    <citation type="journal article" date="2013" name="Genome Announc.">
        <title>Genome sequence of the basidiomycetous yeast Pseudozyma antarctica T-34, a producer of the glycolipid biosurfactants mannosylerythritol lipids.</title>
        <authorList>
            <person name="Morita T."/>
            <person name="Koike H."/>
            <person name="Koyama Y."/>
            <person name="Hagiwara H."/>
            <person name="Ito E."/>
            <person name="Fukuoka T."/>
            <person name="Imura T."/>
            <person name="Machida M."/>
            <person name="Kitamoto D."/>
        </authorList>
    </citation>
    <scope>NUCLEOTIDE SEQUENCE [LARGE SCALE GENOMIC DNA]</scope>
    <source>
        <strain evidence="7">T-34</strain>
    </source>
</reference>
<evidence type="ECO:0000259" key="5">
    <source>
        <dbReference type="Pfam" id="PF01778"/>
    </source>
</evidence>
<dbReference type="GO" id="GO:0005840">
    <property type="term" value="C:ribosome"/>
    <property type="evidence" value="ECO:0007669"/>
    <property type="project" value="UniProtKB-KW"/>
</dbReference>
<feature type="region of interest" description="Disordered" evidence="4">
    <location>
        <begin position="143"/>
        <end position="172"/>
    </location>
</feature>
<sequence>MASQDLQWLLVRNNSSFIVKQKGLGRIFSREPRNLVQLHSYKYSGVVNAKAVGIEAAKSGKGIVLTTKNSKKTPFSIKSTKNASTIKKGGSRRAAGVVSNVVAKKGYRADLTKAYTPLARSTATATVGDSDDVAVVRASALLRSQRGRKQPPARKVRGSGARKVVKVEEPVA</sequence>
<gene>
    <name evidence="6" type="ORF">PANT_3d00066</name>
</gene>
<evidence type="ECO:0000256" key="4">
    <source>
        <dbReference type="SAM" id="MobiDB-lite"/>
    </source>
</evidence>